<dbReference type="AlphaFoldDB" id="A0AAE0ZX71"/>
<feature type="compositionally biased region" description="Basic and acidic residues" evidence="1">
    <location>
        <begin position="53"/>
        <end position="64"/>
    </location>
</feature>
<comment type="caution">
    <text evidence="2">The sequence shown here is derived from an EMBL/GenBank/DDBJ whole genome shotgun (WGS) entry which is preliminary data.</text>
</comment>
<evidence type="ECO:0000313" key="3">
    <source>
        <dbReference type="Proteomes" id="UP001283361"/>
    </source>
</evidence>
<proteinExistence type="predicted"/>
<protein>
    <submittedName>
        <fullName evidence="2">Uncharacterized protein</fullName>
    </submittedName>
</protein>
<reference evidence="2" key="1">
    <citation type="journal article" date="2023" name="G3 (Bethesda)">
        <title>A reference genome for the long-term kleptoplast-retaining sea slug Elysia crispata morphotype clarki.</title>
        <authorList>
            <person name="Eastman K.E."/>
            <person name="Pendleton A.L."/>
            <person name="Shaikh M.A."/>
            <person name="Suttiyut T."/>
            <person name="Ogas R."/>
            <person name="Tomko P."/>
            <person name="Gavelis G."/>
            <person name="Widhalm J.R."/>
            <person name="Wisecaver J.H."/>
        </authorList>
    </citation>
    <scope>NUCLEOTIDE SEQUENCE</scope>
    <source>
        <strain evidence="2">ECLA1</strain>
    </source>
</reference>
<sequence>MKQTKKGKPSFIRHENNLRNFQAQHGQISRPIANLQQSLVANMASLGSKNPRSKIESEKEKSAMPEEAFVSEPQGH</sequence>
<evidence type="ECO:0000313" key="2">
    <source>
        <dbReference type="EMBL" id="KAK3776277.1"/>
    </source>
</evidence>
<evidence type="ECO:0000256" key="1">
    <source>
        <dbReference type="SAM" id="MobiDB-lite"/>
    </source>
</evidence>
<dbReference type="EMBL" id="JAWDGP010003233">
    <property type="protein sequence ID" value="KAK3776277.1"/>
    <property type="molecule type" value="Genomic_DNA"/>
</dbReference>
<feature type="region of interest" description="Disordered" evidence="1">
    <location>
        <begin position="45"/>
        <end position="76"/>
    </location>
</feature>
<name>A0AAE0ZX71_9GAST</name>
<organism evidence="2 3">
    <name type="scientific">Elysia crispata</name>
    <name type="common">lettuce slug</name>
    <dbReference type="NCBI Taxonomy" id="231223"/>
    <lineage>
        <taxon>Eukaryota</taxon>
        <taxon>Metazoa</taxon>
        <taxon>Spiralia</taxon>
        <taxon>Lophotrochozoa</taxon>
        <taxon>Mollusca</taxon>
        <taxon>Gastropoda</taxon>
        <taxon>Heterobranchia</taxon>
        <taxon>Euthyneura</taxon>
        <taxon>Panpulmonata</taxon>
        <taxon>Sacoglossa</taxon>
        <taxon>Placobranchoidea</taxon>
        <taxon>Plakobranchidae</taxon>
        <taxon>Elysia</taxon>
    </lineage>
</organism>
<gene>
    <name evidence="2" type="ORF">RRG08_039866</name>
</gene>
<keyword evidence="3" id="KW-1185">Reference proteome</keyword>
<dbReference type="Proteomes" id="UP001283361">
    <property type="component" value="Unassembled WGS sequence"/>
</dbReference>
<accession>A0AAE0ZX71</accession>